<evidence type="ECO:0000256" key="1">
    <source>
        <dbReference type="ARBA" id="ARBA00005254"/>
    </source>
</evidence>
<dbReference type="PANTHER" id="PTHR43802:SF1">
    <property type="entry name" value="IP11341P-RELATED"/>
    <property type="match status" value="1"/>
</dbReference>
<dbReference type="GO" id="GO:0016853">
    <property type="term" value="F:isomerase activity"/>
    <property type="evidence" value="ECO:0007669"/>
    <property type="project" value="UniProtKB-KW"/>
</dbReference>
<protein>
    <submittedName>
        <fullName evidence="2">Enoyl-CoA hydratase/isomerase family protein</fullName>
    </submittedName>
</protein>
<dbReference type="PANTHER" id="PTHR43802">
    <property type="entry name" value="ENOYL-COA HYDRATASE"/>
    <property type="match status" value="1"/>
</dbReference>
<evidence type="ECO:0000313" key="2">
    <source>
        <dbReference type="EMBL" id="EUA23401.1"/>
    </source>
</evidence>
<dbReference type="InterPro" id="IPR001753">
    <property type="entry name" value="Enoyl-CoA_hydra/iso"/>
</dbReference>
<proteinExistence type="inferred from homology"/>
<dbReference type="Gene3D" id="3.90.226.10">
    <property type="entry name" value="2-enoyl-CoA Hydratase, Chain A, domain 1"/>
    <property type="match status" value="1"/>
</dbReference>
<accession>X7ZWK5</accession>
<name>X7ZWK5_MYCXE</name>
<dbReference type="Pfam" id="PF00378">
    <property type="entry name" value="ECH_1"/>
    <property type="match status" value="1"/>
</dbReference>
<comment type="caution">
    <text evidence="2">The sequence shown here is derived from an EMBL/GenBank/DDBJ whole genome shotgun (WGS) entry which is preliminary data.</text>
</comment>
<dbReference type="AlphaFoldDB" id="X7ZWK5"/>
<sequence>MCAEILDALKQVRLNDDIRVLILTGTGRGFCSGGDISPDAGFDEALAHQLGRARELREDAHAVVMALHRLDKPVICAINGLRSMADWRSPLLVTSGSSPLALGSATRAFGRVCCPTKGERGYTLESWAMTKPSAWSPCRRSTTLKRRILSGLPPRWSQTVKLSIGPVK</sequence>
<comment type="similarity">
    <text evidence="1">Belongs to the enoyl-CoA hydratase/isomerase family.</text>
</comment>
<dbReference type="PATRIC" id="fig|1299334.3.peg.7118"/>
<dbReference type="InterPro" id="IPR029045">
    <property type="entry name" value="ClpP/crotonase-like_dom_sf"/>
</dbReference>
<dbReference type="EMBL" id="JAOB01000069">
    <property type="protein sequence ID" value="EUA23401.1"/>
    <property type="molecule type" value="Genomic_DNA"/>
</dbReference>
<organism evidence="2">
    <name type="scientific">Mycobacterium xenopi 4042</name>
    <dbReference type="NCBI Taxonomy" id="1299334"/>
    <lineage>
        <taxon>Bacteria</taxon>
        <taxon>Bacillati</taxon>
        <taxon>Actinomycetota</taxon>
        <taxon>Actinomycetes</taxon>
        <taxon>Mycobacteriales</taxon>
        <taxon>Mycobacteriaceae</taxon>
        <taxon>Mycobacterium</taxon>
    </lineage>
</organism>
<reference evidence="2" key="1">
    <citation type="submission" date="2014-01" db="EMBL/GenBank/DDBJ databases">
        <authorList>
            <person name="Brown-Elliot B."/>
            <person name="Wallace R."/>
            <person name="Lenaerts A."/>
            <person name="Ordway D."/>
            <person name="DeGroote M.A."/>
            <person name="Parker T."/>
            <person name="Sizemore C."/>
            <person name="Tallon L.J."/>
            <person name="Sadzewicz L.K."/>
            <person name="Sengamalay N."/>
            <person name="Fraser C.M."/>
            <person name="Hine E."/>
            <person name="Shefchek K.A."/>
            <person name="Das S.P."/>
            <person name="Tettelin H."/>
        </authorList>
    </citation>
    <scope>NUCLEOTIDE SEQUENCE [LARGE SCALE GENOMIC DNA]</scope>
    <source>
        <strain evidence="2">4042</strain>
    </source>
</reference>
<gene>
    <name evidence="2" type="ORF">I553_5159</name>
</gene>
<dbReference type="CDD" id="cd06558">
    <property type="entry name" value="crotonase-like"/>
    <property type="match status" value="1"/>
</dbReference>
<keyword evidence="2" id="KW-0413">Isomerase</keyword>
<dbReference type="SUPFAM" id="SSF52096">
    <property type="entry name" value="ClpP/crotonase"/>
    <property type="match status" value="1"/>
</dbReference>